<evidence type="ECO:0000313" key="3">
    <source>
        <dbReference type="Proteomes" id="UP001152519"/>
    </source>
</evidence>
<gene>
    <name evidence="2" type="ORF">SCOCK_200079</name>
</gene>
<dbReference type="Proteomes" id="UP001152519">
    <property type="component" value="Unassembled WGS sequence"/>
</dbReference>
<keyword evidence="3" id="KW-1185">Reference proteome</keyword>
<reference evidence="2" key="1">
    <citation type="submission" date="2021-05" db="EMBL/GenBank/DDBJ databases">
        <authorList>
            <person name="Arsene-Ploetze F."/>
        </authorList>
    </citation>
    <scope>NUCLEOTIDE SEQUENCE</scope>
    <source>
        <strain evidence="2">DSM 42138</strain>
    </source>
</reference>
<feature type="chain" id="PRO_5040930446" description="Lipoprotein" evidence="1">
    <location>
        <begin position="20"/>
        <end position="119"/>
    </location>
</feature>
<keyword evidence="1" id="KW-0732">Signal</keyword>
<name>A0A9W4GQJ5_9ACTN</name>
<accession>A0A9W4GQJ5</accession>
<comment type="caution">
    <text evidence="2">The sequence shown here is derived from an EMBL/GenBank/DDBJ whole genome shotgun (WGS) entry which is preliminary data.</text>
</comment>
<proteinExistence type="predicted"/>
<sequence>MRVRRTLAVLSTIVPLVWAATGCSDSSGGRITATRGLTFAQSISNPVHGKCQAFAPLGVDRVSNHTGIDIVLHKGFGCTDPAGRPSSYLGTTYSASAVISLGLWHSFSTVGWPPPVNPN</sequence>
<dbReference type="RefSeq" id="WP_251489228.1">
    <property type="nucleotide sequence ID" value="NZ_CAJSLV010000049.1"/>
</dbReference>
<protein>
    <recommendedName>
        <fullName evidence="4">Lipoprotein</fullName>
    </recommendedName>
</protein>
<evidence type="ECO:0000313" key="2">
    <source>
        <dbReference type="EMBL" id="CAG6393467.1"/>
    </source>
</evidence>
<organism evidence="2 3">
    <name type="scientific">Actinacidiphila cocklensis</name>
    <dbReference type="NCBI Taxonomy" id="887465"/>
    <lineage>
        <taxon>Bacteria</taxon>
        <taxon>Bacillati</taxon>
        <taxon>Actinomycetota</taxon>
        <taxon>Actinomycetes</taxon>
        <taxon>Kitasatosporales</taxon>
        <taxon>Streptomycetaceae</taxon>
        <taxon>Actinacidiphila</taxon>
    </lineage>
</organism>
<evidence type="ECO:0000256" key="1">
    <source>
        <dbReference type="SAM" id="SignalP"/>
    </source>
</evidence>
<evidence type="ECO:0008006" key="4">
    <source>
        <dbReference type="Google" id="ProtNLM"/>
    </source>
</evidence>
<feature type="signal peptide" evidence="1">
    <location>
        <begin position="1"/>
        <end position="19"/>
    </location>
</feature>
<dbReference type="PROSITE" id="PS51257">
    <property type="entry name" value="PROKAR_LIPOPROTEIN"/>
    <property type="match status" value="1"/>
</dbReference>
<dbReference type="AlphaFoldDB" id="A0A9W4GQJ5"/>
<dbReference type="EMBL" id="CAJSLV010000049">
    <property type="protein sequence ID" value="CAG6393467.1"/>
    <property type="molecule type" value="Genomic_DNA"/>
</dbReference>